<evidence type="ECO:0000259" key="7">
    <source>
        <dbReference type="PROSITE" id="PS51755"/>
    </source>
</evidence>
<feature type="repeat" description="TPR" evidence="5">
    <location>
        <begin position="772"/>
        <end position="805"/>
    </location>
</feature>
<dbReference type="SUPFAM" id="SSF48452">
    <property type="entry name" value="TPR-like"/>
    <property type="match status" value="3"/>
</dbReference>
<evidence type="ECO:0000313" key="8">
    <source>
        <dbReference type="EMBL" id="MDX8035524.1"/>
    </source>
</evidence>
<dbReference type="SMART" id="SM00028">
    <property type="entry name" value="TPR"/>
    <property type="match status" value="8"/>
</dbReference>
<accession>A0ABU4TBH6</accession>
<dbReference type="InterPro" id="IPR005158">
    <property type="entry name" value="BTAD"/>
</dbReference>
<dbReference type="RefSeq" id="WP_319970550.1">
    <property type="nucleotide sequence ID" value="NZ_JAXAVW010000036.1"/>
</dbReference>
<proteinExistence type="inferred from homology"/>
<reference evidence="8 9" key="2">
    <citation type="submission" date="2023-11" db="EMBL/GenBank/DDBJ databases">
        <authorList>
            <person name="Lara A.C."/>
            <person name="Chronakova A."/>
        </authorList>
    </citation>
    <scope>NUCLEOTIDE SEQUENCE [LARGE SCALE GENOMIC DNA]</scope>
    <source>
        <strain evidence="8 9">BCCO 10_0856</strain>
    </source>
</reference>
<dbReference type="InterPro" id="IPR001867">
    <property type="entry name" value="OmpR/PhoB-type_DNA-bd"/>
</dbReference>
<dbReference type="Gene3D" id="1.25.40.10">
    <property type="entry name" value="Tetratricopeptide repeat domain"/>
    <property type="match status" value="3"/>
</dbReference>
<dbReference type="InterPro" id="IPR027417">
    <property type="entry name" value="P-loop_NTPase"/>
</dbReference>
<keyword evidence="3 6" id="KW-0238">DNA-binding</keyword>
<keyword evidence="5" id="KW-0802">TPR repeat</keyword>
<dbReference type="Gene3D" id="3.40.50.300">
    <property type="entry name" value="P-loop containing nucleotide triphosphate hydrolases"/>
    <property type="match status" value="1"/>
</dbReference>
<dbReference type="Pfam" id="PF00486">
    <property type="entry name" value="Trans_reg_C"/>
    <property type="match status" value="1"/>
</dbReference>
<evidence type="ECO:0000256" key="6">
    <source>
        <dbReference type="PROSITE-ProRule" id="PRU01091"/>
    </source>
</evidence>
<evidence type="ECO:0000256" key="2">
    <source>
        <dbReference type="ARBA" id="ARBA00023015"/>
    </source>
</evidence>
<protein>
    <submittedName>
        <fullName evidence="8">BTAD domain-containing putative transcriptional regulator</fullName>
    </submittedName>
</protein>
<evidence type="ECO:0000256" key="5">
    <source>
        <dbReference type="PROSITE-ProRule" id="PRU00339"/>
    </source>
</evidence>
<dbReference type="PANTHER" id="PTHR35807:SF1">
    <property type="entry name" value="TRANSCRIPTIONAL REGULATOR REDD"/>
    <property type="match status" value="1"/>
</dbReference>
<dbReference type="Pfam" id="PF03704">
    <property type="entry name" value="BTAD"/>
    <property type="match status" value="1"/>
</dbReference>
<dbReference type="InterPro" id="IPR019734">
    <property type="entry name" value="TPR_rpt"/>
</dbReference>
<evidence type="ECO:0000256" key="4">
    <source>
        <dbReference type="ARBA" id="ARBA00023163"/>
    </source>
</evidence>
<feature type="DNA-binding region" description="OmpR/PhoB-type" evidence="6">
    <location>
        <begin position="1"/>
        <end position="91"/>
    </location>
</feature>
<dbReference type="Proteomes" id="UP001285521">
    <property type="component" value="Unassembled WGS sequence"/>
</dbReference>
<dbReference type="InterPro" id="IPR016032">
    <property type="entry name" value="Sig_transdc_resp-reg_C-effctor"/>
</dbReference>
<dbReference type="SUPFAM" id="SSF52540">
    <property type="entry name" value="P-loop containing nucleoside triphosphate hydrolases"/>
    <property type="match status" value="1"/>
</dbReference>
<evidence type="ECO:0000256" key="1">
    <source>
        <dbReference type="ARBA" id="ARBA00005820"/>
    </source>
</evidence>
<evidence type="ECO:0000313" key="9">
    <source>
        <dbReference type="Proteomes" id="UP001285521"/>
    </source>
</evidence>
<gene>
    <name evidence="8" type="ORF">SK803_35405</name>
</gene>
<feature type="domain" description="OmpR/PhoB-type" evidence="7">
    <location>
        <begin position="1"/>
        <end position="91"/>
    </location>
</feature>
<dbReference type="PANTHER" id="PTHR35807">
    <property type="entry name" value="TRANSCRIPTIONAL REGULATOR REDD-RELATED"/>
    <property type="match status" value="1"/>
</dbReference>
<dbReference type="PROSITE" id="PS51755">
    <property type="entry name" value="OMPR_PHOB"/>
    <property type="match status" value="1"/>
</dbReference>
<feature type="repeat" description="TPR" evidence="5">
    <location>
        <begin position="732"/>
        <end position="765"/>
    </location>
</feature>
<dbReference type="SMART" id="SM01043">
    <property type="entry name" value="BTAD"/>
    <property type="match status" value="1"/>
</dbReference>
<dbReference type="PROSITE" id="PS50005">
    <property type="entry name" value="TPR"/>
    <property type="match status" value="2"/>
</dbReference>
<dbReference type="InterPro" id="IPR036388">
    <property type="entry name" value="WH-like_DNA-bd_sf"/>
</dbReference>
<keyword evidence="9" id="KW-1185">Reference proteome</keyword>
<dbReference type="Gene3D" id="1.10.10.10">
    <property type="entry name" value="Winged helix-like DNA-binding domain superfamily/Winged helix DNA-binding domain"/>
    <property type="match status" value="1"/>
</dbReference>
<evidence type="ECO:0000256" key="3">
    <source>
        <dbReference type="ARBA" id="ARBA00023125"/>
    </source>
</evidence>
<comment type="similarity">
    <text evidence="1">Belongs to the AfsR/DnrI/RedD regulatory family.</text>
</comment>
<sequence>MPVEFRILGPLEVLSDGLPVALGGPQQRGLLALLLLDANRVVSRDRLVTDLWGDAPPANARGLLHGCVAGLRRVLPAGRLVTRSPGYLLRVGAGELDADRFEELTDDDSPRTALELWRGPALHDIALDSCRPAAVRLDERRLAVLERRVDLDLRLGRFADLAAELTVLVREHPLRERLWAQLMLALYGAGRQSEALAAFRRLRATLVEELGIEPSSVPRQVEQAVLAGGDALGAYWGRSADPVPEATAPAQLPAAISAFTGRAGDLDRLDALLGGTTESMAIAVIAGVPGVGKTTLAVHWAHRVRDRFGGGQLYVNLRGHAPASPMSPIEALSGFLSALGVPAGQIPLDLDRAADLYRTLLADRRMLVLLDDARDVEQVRPLLPGGPAAAVVVTSRYGLGGLIARDGAAHLPLGLLTPQEAHALLVRTLGVARAQADPDATAELARLCGFLPLALRIAAANLTLRPERTVSDHVAELAADDRLDLLSVVGDDETAVRVAFDHSFAALPAAAARLFRLLGLVPGPDFGVSAATALIGSDAGPVLALLADAHLLLRPAPGRYAFHDLLRLYAAEREENDAERSEATGRLLDWYLAGVEAGARTLFPQRVRLPIPVAAEGFGASAEALAWLDAELPNLVAAARLAAEQGPARAAWLLADSLRGYCWLRMCTVEWLAIATAGLTAATSAGDLAGLAAAELSLADLNRLHGRYRVAIEHYTRAVEQARSGGWLDGANIALSNLGTAYFWLGELPAAAEHYRQSLDVAIRTGRLVGEANALGNLGLVHELQGELERAVEHHTRALELHRRLGSRTNEAVNLANLGETYHLLGRFDTAHDHVALALALHREIGDRGAEAESLRVLAEIWLDQGEHDRALDRAVEAAALAAETGHLPVRTNALNTLGGVRLRLGQAAAARADHEHALRLARDANTGYAEVVALTGLAACHLRLGGHDHARILAEHALAEADRVGFRIVAADALTVLLDIHLTNGDLPQALACGERALALHRSTGHRRGEARTALLLDRARLADARVQLG</sequence>
<dbReference type="InterPro" id="IPR011990">
    <property type="entry name" value="TPR-like_helical_dom_sf"/>
</dbReference>
<keyword evidence="4" id="KW-0804">Transcription</keyword>
<dbReference type="Pfam" id="PF13424">
    <property type="entry name" value="TPR_12"/>
    <property type="match status" value="3"/>
</dbReference>
<dbReference type="SMART" id="SM00862">
    <property type="entry name" value="Trans_reg_C"/>
    <property type="match status" value="1"/>
</dbReference>
<organism evidence="8 9">
    <name type="scientific">Lentzea miocenica</name>
    <dbReference type="NCBI Taxonomy" id="3095431"/>
    <lineage>
        <taxon>Bacteria</taxon>
        <taxon>Bacillati</taxon>
        <taxon>Actinomycetota</taxon>
        <taxon>Actinomycetes</taxon>
        <taxon>Pseudonocardiales</taxon>
        <taxon>Pseudonocardiaceae</taxon>
        <taxon>Lentzea</taxon>
    </lineage>
</organism>
<dbReference type="EMBL" id="JAXAVW010000036">
    <property type="protein sequence ID" value="MDX8035524.1"/>
    <property type="molecule type" value="Genomic_DNA"/>
</dbReference>
<dbReference type="CDD" id="cd15831">
    <property type="entry name" value="BTAD"/>
    <property type="match status" value="1"/>
</dbReference>
<dbReference type="PRINTS" id="PR00364">
    <property type="entry name" value="DISEASERSIST"/>
</dbReference>
<reference evidence="8 9" key="1">
    <citation type="submission" date="2023-11" db="EMBL/GenBank/DDBJ databases">
        <title>Lentzea sokolovensis, sp. nov., Lentzea kristufkii, sp. nov., and Lentzea miocenensis, sp. nov., rare actinobacteria from Sokolov Coal Basin, Miocene lacustrine sediment, Czech Republic.</title>
        <authorList>
            <person name="Lara A."/>
            <person name="Kotroba L."/>
            <person name="Nouioui I."/>
            <person name="Neumann-Schaal M."/>
            <person name="Mast Y."/>
            <person name="Chronakova A."/>
        </authorList>
    </citation>
    <scope>NUCLEOTIDE SEQUENCE [LARGE SCALE GENOMIC DNA]</scope>
    <source>
        <strain evidence="8 9">BCCO 10_0856</strain>
    </source>
</reference>
<name>A0ABU4TBH6_9PSEU</name>
<keyword evidence="2" id="KW-0805">Transcription regulation</keyword>
<comment type="caution">
    <text evidence="8">The sequence shown here is derived from an EMBL/GenBank/DDBJ whole genome shotgun (WGS) entry which is preliminary data.</text>
</comment>
<dbReference type="InterPro" id="IPR051677">
    <property type="entry name" value="AfsR-DnrI-RedD_regulator"/>
</dbReference>
<dbReference type="SUPFAM" id="SSF46894">
    <property type="entry name" value="C-terminal effector domain of the bipartite response regulators"/>
    <property type="match status" value="1"/>
</dbReference>